<comment type="subunit">
    <text evidence="2">The complex is composed of two ATP-binding proteins (CysA), two transmembrane proteins (CysT and CysW) and a solute-binding protein (CysP).</text>
</comment>
<dbReference type="InterPro" id="IPR035906">
    <property type="entry name" value="MetI-like_sf"/>
</dbReference>
<comment type="caution">
    <text evidence="9">Lacks conserved residue(s) required for the propagation of feature annotation.</text>
</comment>
<dbReference type="SUPFAM" id="SSF161098">
    <property type="entry name" value="MetI-like"/>
    <property type="match status" value="1"/>
</dbReference>
<dbReference type="Proteomes" id="UP000007383">
    <property type="component" value="Chromosome"/>
</dbReference>
<dbReference type="InterPro" id="IPR005667">
    <property type="entry name" value="Sulph_transpt2"/>
</dbReference>
<organism evidence="11 12">
    <name type="scientific">Spirochaeta africana (strain ATCC 700263 / DSM 8902 / Z-7692)</name>
    <dbReference type="NCBI Taxonomy" id="889378"/>
    <lineage>
        <taxon>Bacteria</taxon>
        <taxon>Pseudomonadati</taxon>
        <taxon>Spirochaetota</taxon>
        <taxon>Spirochaetia</taxon>
        <taxon>Spirochaetales</taxon>
        <taxon>Spirochaetaceae</taxon>
        <taxon>Spirochaeta</taxon>
    </lineage>
</organism>
<dbReference type="STRING" id="889378.Spiaf_2443"/>
<feature type="transmembrane region" description="Helical" evidence="9">
    <location>
        <begin position="99"/>
        <end position="121"/>
    </location>
</feature>
<proteinExistence type="inferred from homology"/>
<protein>
    <recommendedName>
        <fullName evidence="9">Sulfate transport system permease protein CysT</fullName>
    </recommendedName>
</protein>
<comment type="similarity">
    <text evidence="9">Belongs to the binding-protein-dependent transport system permease family. CysTW subfamily.</text>
</comment>
<evidence type="ECO:0000256" key="2">
    <source>
        <dbReference type="ARBA" id="ARBA00011779"/>
    </source>
</evidence>
<feature type="domain" description="ABC transmembrane type-1" evidence="10">
    <location>
        <begin position="61"/>
        <end position="264"/>
    </location>
</feature>
<feature type="transmembrane region" description="Helical" evidence="9">
    <location>
        <begin position="65"/>
        <end position="87"/>
    </location>
</feature>
<evidence type="ECO:0000259" key="10">
    <source>
        <dbReference type="PROSITE" id="PS50928"/>
    </source>
</evidence>
<dbReference type="Gene3D" id="1.10.3720.10">
    <property type="entry name" value="MetI-like"/>
    <property type="match status" value="1"/>
</dbReference>
<evidence type="ECO:0000256" key="5">
    <source>
        <dbReference type="ARBA" id="ARBA00022989"/>
    </source>
</evidence>
<dbReference type="InterPro" id="IPR011865">
    <property type="entry name" value="CysT_permease"/>
</dbReference>
<keyword evidence="4 9" id="KW-0812">Transmembrane</keyword>
<evidence type="ECO:0000256" key="6">
    <source>
        <dbReference type="ARBA" id="ARBA00023032"/>
    </source>
</evidence>
<dbReference type="GO" id="GO:0005886">
    <property type="term" value="C:plasma membrane"/>
    <property type="evidence" value="ECO:0007669"/>
    <property type="project" value="UniProtKB-SubCell"/>
</dbReference>
<evidence type="ECO:0000313" key="11">
    <source>
        <dbReference type="EMBL" id="AFG38474.1"/>
    </source>
</evidence>
<evidence type="ECO:0000256" key="9">
    <source>
        <dbReference type="RuleBase" id="RU366001"/>
    </source>
</evidence>
<keyword evidence="7 9" id="KW-0472">Membrane</keyword>
<comment type="function">
    <text evidence="8">Part of the ABC transporter complex CysAWTP (TC 3.A.1.6.1) involved in sulfate/thiosulfate import. Probably responsible for the translocation of the substrate across the membrane.</text>
</comment>
<dbReference type="KEGG" id="sfc:Spiaf_2443"/>
<dbReference type="NCBIfam" id="TIGR02139">
    <property type="entry name" value="permease_CysT"/>
    <property type="match status" value="1"/>
</dbReference>
<dbReference type="GO" id="GO:0015419">
    <property type="term" value="F:ABC-type sulfate transporter activity"/>
    <property type="evidence" value="ECO:0007669"/>
    <property type="project" value="UniProtKB-UniRule"/>
</dbReference>
<evidence type="ECO:0000256" key="7">
    <source>
        <dbReference type="ARBA" id="ARBA00023136"/>
    </source>
</evidence>
<dbReference type="Pfam" id="PF00528">
    <property type="entry name" value="BPD_transp_1"/>
    <property type="match status" value="1"/>
</dbReference>
<dbReference type="AlphaFoldDB" id="H9ULT1"/>
<dbReference type="CDD" id="cd06261">
    <property type="entry name" value="TM_PBP2"/>
    <property type="match status" value="1"/>
</dbReference>
<dbReference type="InterPro" id="IPR000515">
    <property type="entry name" value="MetI-like"/>
</dbReference>
<dbReference type="PANTHER" id="PTHR30406">
    <property type="entry name" value="SULFATE TRANSPORT SYSTEM PERMEASE PROTEIN"/>
    <property type="match status" value="1"/>
</dbReference>
<gene>
    <name evidence="11" type="ordered locus">Spiaf_2443</name>
</gene>
<feature type="transmembrane region" description="Helical" evidence="9">
    <location>
        <begin position="133"/>
        <end position="157"/>
    </location>
</feature>
<evidence type="ECO:0000256" key="3">
    <source>
        <dbReference type="ARBA" id="ARBA00022448"/>
    </source>
</evidence>
<dbReference type="FunFam" id="1.10.3720.10:FF:000004">
    <property type="entry name" value="Sulfate transport system permease protein CysT"/>
    <property type="match status" value="1"/>
</dbReference>
<reference evidence="12" key="1">
    <citation type="journal article" date="2013" name="Stand. Genomic Sci.">
        <title>Complete genome sequence of the halophilic bacterium Spirochaeta africana type strain (Z-7692(T)) from the alkaline Lake Magadi in the East African Rift.</title>
        <authorList>
            <person name="Liolos K."/>
            <person name="Abt B."/>
            <person name="Scheuner C."/>
            <person name="Teshima H."/>
            <person name="Held B."/>
            <person name="Lapidus A."/>
            <person name="Nolan M."/>
            <person name="Lucas S."/>
            <person name="Deshpande S."/>
            <person name="Cheng J.F."/>
            <person name="Tapia R."/>
            <person name="Goodwin L.A."/>
            <person name="Pitluck S."/>
            <person name="Pagani I."/>
            <person name="Ivanova N."/>
            <person name="Mavromatis K."/>
            <person name="Mikhailova N."/>
            <person name="Huntemann M."/>
            <person name="Pati A."/>
            <person name="Chen A."/>
            <person name="Palaniappan K."/>
            <person name="Land M."/>
            <person name="Rohde M."/>
            <person name="Tindall B.J."/>
            <person name="Detter J.C."/>
            <person name="Goker M."/>
            <person name="Bristow J."/>
            <person name="Eisen J.A."/>
            <person name="Markowitz V."/>
            <person name="Hugenholtz P."/>
            <person name="Woyke T."/>
            <person name="Klenk H.P."/>
            <person name="Kyrpides N.C."/>
        </authorList>
    </citation>
    <scope>NUCLEOTIDE SEQUENCE</scope>
    <source>
        <strain evidence="12">ATCC 700263 / DSM 8902 / Z-7692</strain>
    </source>
</reference>
<dbReference type="EMBL" id="CP003282">
    <property type="protein sequence ID" value="AFG38474.1"/>
    <property type="molecule type" value="Genomic_DNA"/>
</dbReference>
<feature type="transmembrane region" description="Helical" evidence="9">
    <location>
        <begin position="21"/>
        <end position="45"/>
    </location>
</feature>
<dbReference type="HOGENOM" id="CLU_016047_14_0_12"/>
<name>H9ULT1_SPIAZ</name>
<dbReference type="eggNOG" id="COG0555">
    <property type="taxonomic scope" value="Bacteria"/>
</dbReference>
<dbReference type="NCBIfam" id="TIGR00969">
    <property type="entry name" value="3a0106s02"/>
    <property type="match status" value="1"/>
</dbReference>
<sequence length="279" mass="29431">MKRQKKTAPVLPGRGLSLGITISYMSFMVLLPLAGLAIAASGAGWHTIWWGITSPMAVATYRLTLAAALGAALVNAVFGTVTAWVLARYRFPGRGVIDTIIDLPFALPGAVGGLALVALVSENGLIGRFLEPLGIRIAYTAWGVPLALLFVGIPYVVRSVEPVIENLDPAMEEAAASLGASPGAAFMRVILPGLLPAILSGFTMALARGLGEYGSVIFVAGNVPFESEVTSRLIYNRLDQYDTVGATAVALLMVLVAFVILLLLNVLQVWQQRRIGATT</sequence>
<feature type="transmembrane region" description="Helical" evidence="9">
    <location>
        <begin position="244"/>
        <end position="264"/>
    </location>
</feature>
<dbReference type="RefSeq" id="WP_014456456.1">
    <property type="nucleotide sequence ID" value="NC_017098.1"/>
</dbReference>
<keyword evidence="12" id="KW-1185">Reference proteome</keyword>
<feature type="transmembrane region" description="Helical" evidence="9">
    <location>
        <begin position="189"/>
        <end position="207"/>
    </location>
</feature>
<evidence type="ECO:0000256" key="8">
    <source>
        <dbReference type="ARBA" id="ARBA00025323"/>
    </source>
</evidence>
<keyword evidence="3 9" id="KW-0813">Transport</keyword>
<evidence type="ECO:0000256" key="4">
    <source>
        <dbReference type="ARBA" id="ARBA00022692"/>
    </source>
</evidence>
<evidence type="ECO:0000313" key="12">
    <source>
        <dbReference type="Proteomes" id="UP000007383"/>
    </source>
</evidence>
<comment type="function">
    <text evidence="9">Part of the ABC transporter complex (TC 3.A.1.6.1) involved in sulfate/thiosulfate import.</text>
</comment>
<comment type="subcellular location">
    <subcellularLocation>
        <location evidence="1">Cell membrane</location>
        <topology evidence="1">Multi-pass membrane protein</topology>
    </subcellularLocation>
</comment>
<dbReference type="PROSITE" id="PS50928">
    <property type="entry name" value="ABC_TM1"/>
    <property type="match status" value="1"/>
</dbReference>
<dbReference type="PANTHER" id="PTHR30406:SF8">
    <property type="entry name" value="SULFATE TRANSPORT SYSTEM PERMEASE PROTEIN CYST"/>
    <property type="match status" value="1"/>
</dbReference>
<dbReference type="OrthoDB" id="9808619at2"/>
<keyword evidence="6 9" id="KW-0764">Sulfate transport</keyword>
<dbReference type="PATRIC" id="fig|889378.3.peg.2419"/>
<keyword evidence="5 9" id="KW-1133">Transmembrane helix</keyword>
<evidence type="ECO:0000256" key="1">
    <source>
        <dbReference type="ARBA" id="ARBA00004651"/>
    </source>
</evidence>
<accession>H9ULT1</accession>